<evidence type="ECO:0000256" key="1">
    <source>
        <dbReference type="ARBA" id="ARBA00001933"/>
    </source>
</evidence>
<keyword evidence="7" id="KW-1185">Reference proteome</keyword>
<evidence type="ECO:0000313" key="6">
    <source>
        <dbReference type="EMBL" id="SEL70634.1"/>
    </source>
</evidence>
<feature type="domain" description="Aminotransferase class I/classII large" evidence="5">
    <location>
        <begin position="37"/>
        <end position="381"/>
    </location>
</feature>
<dbReference type="GO" id="GO:0008483">
    <property type="term" value="F:transaminase activity"/>
    <property type="evidence" value="ECO:0007669"/>
    <property type="project" value="UniProtKB-KW"/>
</dbReference>
<protein>
    <submittedName>
        <fullName evidence="6">2-aminoadipate transaminase</fullName>
    </submittedName>
</protein>
<evidence type="ECO:0000256" key="2">
    <source>
        <dbReference type="ARBA" id="ARBA00022576"/>
    </source>
</evidence>
<accession>A0A1H7SG08</accession>
<dbReference type="InterPro" id="IPR050859">
    <property type="entry name" value="Class-I_PLP-dep_aminotransf"/>
</dbReference>
<dbReference type="SUPFAM" id="SSF53383">
    <property type="entry name" value="PLP-dependent transferases"/>
    <property type="match status" value="1"/>
</dbReference>
<dbReference type="InterPro" id="IPR004839">
    <property type="entry name" value="Aminotransferase_I/II_large"/>
</dbReference>
<dbReference type="InterPro" id="IPR015421">
    <property type="entry name" value="PyrdxlP-dep_Trfase_major"/>
</dbReference>
<evidence type="ECO:0000259" key="5">
    <source>
        <dbReference type="Pfam" id="PF00155"/>
    </source>
</evidence>
<keyword evidence="4" id="KW-0663">Pyridoxal phosphate</keyword>
<dbReference type="GO" id="GO:0030170">
    <property type="term" value="F:pyridoxal phosphate binding"/>
    <property type="evidence" value="ECO:0007669"/>
    <property type="project" value="InterPro"/>
</dbReference>
<dbReference type="STRING" id="1036779.SAMN04515666_10516"/>
<dbReference type="Proteomes" id="UP000199664">
    <property type="component" value="Unassembled WGS sequence"/>
</dbReference>
<dbReference type="GO" id="GO:1901605">
    <property type="term" value="P:alpha-amino acid metabolic process"/>
    <property type="evidence" value="ECO:0007669"/>
    <property type="project" value="TreeGrafter"/>
</dbReference>
<proteinExistence type="predicted"/>
<sequence>MTQSPSPRPAFASWLSTGNSITQQFMAIGGRPDVVSLAGGLPASEIYPVEAIAAAQERALTRWGTQILEYGAIEGLPALRAAIAERFSAATGRRFGPENVLLTTGAMQGLDLVGKTLVDPGELILSQFPTYLGALDAWRPRMPRYERLDWSLEAPGQDAALRQAKFVYAVPNYSNPTGVLVPQDQRAALLDKVEAAGTWLLEDDPYLPLQFDGPAGPSLLAHHAQRHPNGAYAGPVIYLGTLSKSLAPGLRVGWVVAEASLIATLALAKQSTDIASSLLTQAIALEMIESNFEAQHIPKIVATYRERRDALCAAATTHLSDWFEWEVPPGGMFVWMRAKDEAIDTDALYTHALAENVAFVPSSVFDPSGALKSAMRVNFTRSPPEVLVEGVLRLERAVRRLLAERPGRAA</sequence>
<comment type="cofactor">
    <cofactor evidence="1">
        <name>pyridoxal 5'-phosphate</name>
        <dbReference type="ChEBI" id="CHEBI:597326"/>
    </cofactor>
</comment>
<dbReference type="Gene3D" id="3.90.1150.10">
    <property type="entry name" value="Aspartate Aminotransferase, domain 1"/>
    <property type="match status" value="1"/>
</dbReference>
<dbReference type="Gene3D" id="3.40.640.10">
    <property type="entry name" value="Type I PLP-dependent aspartate aminotransferase-like (Major domain)"/>
    <property type="match status" value="1"/>
</dbReference>
<dbReference type="Pfam" id="PF00155">
    <property type="entry name" value="Aminotran_1_2"/>
    <property type="match status" value="1"/>
</dbReference>
<keyword evidence="3" id="KW-0808">Transferase</keyword>
<gene>
    <name evidence="6" type="ORF">SAMN04515666_10516</name>
</gene>
<dbReference type="InterPro" id="IPR015424">
    <property type="entry name" value="PyrdxlP-dep_Trfase"/>
</dbReference>
<evidence type="ECO:0000256" key="3">
    <source>
        <dbReference type="ARBA" id="ARBA00022679"/>
    </source>
</evidence>
<dbReference type="EMBL" id="FOAN01000005">
    <property type="protein sequence ID" value="SEL70634.1"/>
    <property type="molecule type" value="Genomic_DNA"/>
</dbReference>
<keyword evidence="2" id="KW-0032">Aminotransferase</keyword>
<dbReference type="PANTHER" id="PTHR42790:SF19">
    <property type="entry name" value="KYNURENINE_ALPHA-AMINOADIPATE AMINOTRANSFERASE, MITOCHONDRIAL"/>
    <property type="match status" value="1"/>
</dbReference>
<dbReference type="AlphaFoldDB" id="A0A1H7SG08"/>
<dbReference type="CDD" id="cd00609">
    <property type="entry name" value="AAT_like"/>
    <property type="match status" value="1"/>
</dbReference>
<evidence type="ECO:0000256" key="4">
    <source>
        <dbReference type="ARBA" id="ARBA00022898"/>
    </source>
</evidence>
<evidence type="ECO:0000313" key="7">
    <source>
        <dbReference type="Proteomes" id="UP000199664"/>
    </source>
</evidence>
<dbReference type="InterPro" id="IPR015422">
    <property type="entry name" value="PyrdxlP-dep_Trfase_small"/>
</dbReference>
<dbReference type="PANTHER" id="PTHR42790">
    <property type="entry name" value="AMINOTRANSFERASE"/>
    <property type="match status" value="1"/>
</dbReference>
<organism evidence="6 7">
    <name type="scientific">Bosea lupini</name>
    <dbReference type="NCBI Taxonomy" id="1036779"/>
    <lineage>
        <taxon>Bacteria</taxon>
        <taxon>Pseudomonadati</taxon>
        <taxon>Pseudomonadota</taxon>
        <taxon>Alphaproteobacteria</taxon>
        <taxon>Hyphomicrobiales</taxon>
        <taxon>Boseaceae</taxon>
        <taxon>Bosea</taxon>
    </lineage>
</organism>
<name>A0A1H7SG08_9HYPH</name>
<reference evidence="7" key="1">
    <citation type="submission" date="2016-10" db="EMBL/GenBank/DDBJ databases">
        <authorList>
            <person name="Varghese N."/>
            <person name="Submissions S."/>
        </authorList>
    </citation>
    <scope>NUCLEOTIDE SEQUENCE [LARGE SCALE GENOMIC DNA]</scope>
    <source>
        <strain evidence="7">LMG 26383,CCUG 61248,R- 45681</strain>
    </source>
</reference>
<dbReference type="OrthoDB" id="9804020at2"/>
<dbReference type="RefSeq" id="WP_091836138.1">
    <property type="nucleotide sequence ID" value="NZ_FOAN01000005.1"/>
</dbReference>